<organism evidence="1 2">
    <name type="scientific">Potamilus streckersoni</name>
    <dbReference type="NCBI Taxonomy" id="2493646"/>
    <lineage>
        <taxon>Eukaryota</taxon>
        <taxon>Metazoa</taxon>
        <taxon>Spiralia</taxon>
        <taxon>Lophotrochozoa</taxon>
        <taxon>Mollusca</taxon>
        <taxon>Bivalvia</taxon>
        <taxon>Autobranchia</taxon>
        <taxon>Heteroconchia</taxon>
        <taxon>Palaeoheterodonta</taxon>
        <taxon>Unionida</taxon>
        <taxon>Unionoidea</taxon>
        <taxon>Unionidae</taxon>
        <taxon>Ambleminae</taxon>
        <taxon>Lampsilini</taxon>
        <taxon>Potamilus</taxon>
    </lineage>
</organism>
<protein>
    <submittedName>
        <fullName evidence="1">Uncharacterized protein</fullName>
    </submittedName>
</protein>
<evidence type="ECO:0000313" key="2">
    <source>
        <dbReference type="Proteomes" id="UP001195483"/>
    </source>
</evidence>
<accession>A0AAE0VKA2</accession>
<dbReference type="AlphaFoldDB" id="A0AAE0VKA2"/>
<proteinExistence type="predicted"/>
<reference evidence="1" key="2">
    <citation type="journal article" date="2021" name="Genome Biol. Evol.">
        <title>Developing a high-quality reference genome for a parasitic bivalve with doubly uniparental inheritance (Bivalvia: Unionida).</title>
        <authorList>
            <person name="Smith C.H."/>
        </authorList>
    </citation>
    <scope>NUCLEOTIDE SEQUENCE</scope>
    <source>
        <strain evidence="1">CHS0354</strain>
        <tissue evidence="1">Mantle</tissue>
    </source>
</reference>
<keyword evidence="2" id="KW-1185">Reference proteome</keyword>
<dbReference type="EMBL" id="JAEAOA010000401">
    <property type="protein sequence ID" value="KAK3580726.1"/>
    <property type="molecule type" value="Genomic_DNA"/>
</dbReference>
<reference evidence="1" key="3">
    <citation type="submission" date="2023-05" db="EMBL/GenBank/DDBJ databases">
        <authorList>
            <person name="Smith C.H."/>
        </authorList>
    </citation>
    <scope>NUCLEOTIDE SEQUENCE</scope>
    <source>
        <strain evidence="1">CHS0354</strain>
        <tissue evidence="1">Mantle</tissue>
    </source>
</reference>
<sequence>MLLNVEDERICAYGIDRSQYLLKEANQRKSGLRMTRIGIIIIGKFSTYNASDYKSTMCLLVIDREKIDIQVDACRETSSAVPYDKMSCVTTGTLQVDDVIRLKQQQNNRFPACNNEMFWTYEPNKINSSVFNTSITPVDIQRAT</sequence>
<evidence type="ECO:0000313" key="1">
    <source>
        <dbReference type="EMBL" id="KAK3580726.1"/>
    </source>
</evidence>
<comment type="caution">
    <text evidence="1">The sequence shown here is derived from an EMBL/GenBank/DDBJ whole genome shotgun (WGS) entry which is preliminary data.</text>
</comment>
<reference evidence="1" key="1">
    <citation type="journal article" date="2021" name="Genome Biol. Evol.">
        <title>A High-Quality Reference Genome for a Parasitic Bivalve with Doubly Uniparental Inheritance (Bivalvia: Unionida).</title>
        <authorList>
            <person name="Smith C.H."/>
        </authorList>
    </citation>
    <scope>NUCLEOTIDE SEQUENCE</scope>
    <source>
        <strain evidence="1">CHS0354</strain>
    </source>
</reference>
<dbReference type="Proteomes" id="UP001195483">
    <property type="component" value="Unassembled WGS sequence"/>
</dbReference>
<gene>
    <name evidence="1" type="ORF">CHS0354_005734</name>
</gene>
<name>A0AAE0VKA2_9BIVA</name>